<dbReference type="CDD" id="cd03457">
    <property type="entry name" value="intradiol_dioxygenase_like"/>
    <property type="match status" value="1"/>
</dbReference>
<dbReference type="Gene3D" id="2.60.130.10">
    <property type="entry name" value="Aromatic compound dioxygenase"/>
    <property type="match status" value="1"/>
</dbReference>
<dbReference type="OrthoDB" id="121380at2759"/>
<reference evidence="3" key="1">
    <citation type="submission" date="2021-02" db="EMBL/GenBank/DDBJ databases">
        <authorList>
            <person name="Nieuwenhuis M."/>
            <person name="Van De Peppel L.J.J."/>
        </authorList>
    </citation>
    <scope>NUCLEOTIDE SEQUENCE</scope>
    <source>
        <strain evidence="3">D49</strain>
    </source>
</reference>
<evidence type="ECO:0000313" key="3">
    <source>
        <dbReference type="EMBL" id="KAG5652940.1"/>
    </source>
</evidence>
<feature type="signal peptide" evidence="1">
    <location>
        <begin position="1"/>
        <end position="24"/>
    </location>
</feature>
<evidence type="ECO:0000313" key="4">
    <source>
        <dbReference type="Proteomes" id="UP000717328"/>
    </source>
</evidence>
<feature type="chain" id="PRO_5040137873" description="Intradiol ring-cleavage dioxygenases domain-containing protein" evidence="1">
    <location>
        <begin position="25"/>
        <end position="277"/>
    </location>
</feature>
<sequence length="277" mass="30532">MRLSNFFAFITLATPFAVVPLAHPGEEHEHVSVSELARRELETNARHLQARKCAPAIAAFEAQRMMKRDSLMKRQTPTASAAQPHYTSIQNSTCITAPEVVEGPYYINNEFVRTDLTETQGGVKIVLDVGVIDTSTCKPLNNVFVELWAANSTGVYGGYTASGSNANVHKETFLRGGYYTNANGIVEITTLYPGFYQGRTAHIHTMVHKNWQQNANGTLVSQAGSLVHIGQFFFAETWNDKVFATAPYNANKQQRTLNSQDNILTQANSGGNNAFIK</sequence>
<evidence type="ECO:0000256" key="1">
    <source>
        <dbReference type="SAM" id="SignalP"/>
    </source>
</evidence>
<evidence type="ECO:0000259" key="2">
    <source>
        <dbReference type="Pfam" id="PF00775"/>
    </source>
</evidence>
<protein>
    <recommendedName>
        <fullName evidence="2">Intradiol ring-cleavage dioxygenases domain-containing protein</fullName>
    </recommendedName>
</protein>
<keyword evidence="4" id="KW-1185">Reference proteome</keyword>
<proteinExistence type="predicted"/>
<accession>A0A9P7GP94</accession>
<name>A0A9P7GP94_9AGAR</name>
<dbReference type="Pfam" id="PF00775">
    <property type="entry name" value="Dioxygenase_C"/>
    <property type="match status" value="1"/>
</dbReference>
<keyword evidence="1" id="KW-0732">Signal</keyword>
<dbReference type="InterPro" id="IPR000627">
    <property type="entry name" value="Intradiol_dOase_C"/>
</dbReference>
<dbReference type="SUPFAM" id="SSF49482">
    <property type="entry name" value="Aromatic compound dioxygenase"/>
    <property type="match status" value="1"/>
</dbReference>
<dbReference type="Proteomes" id="UP000717328">
    <property type="component" value="Unassembled WGS sequence"/>
</dbReference>
<comment type="caution">
    <text evidence="3">The sequence shown here is derived from an EMBL/GenBank/DDBJ whole genome shotgun (WGS) entry which is preliminary data.</text>
</comment>
<feature type="domain" description="Intradiol ring-cleavage dioxygenases" evidence="2">
    <location>
        <begin position="102"/>
        <end position="244"/>
    </location>
</feature>
<gene>
    <name evidence="3" type="ORF">H0H81_003016</name>
</gene>
<dbReference type="GO" id="GO:0016702">
    <property type="term" value="F:oxidoreductase activity, acting on single donors with incorporation of molecular oxygen, incorporation of two atoms of oxygen"/>
    <property type="evidence" value="ECO:0007669"/>
    <property type="project" value="InterPro"/>
</dbReference>
<dbReference type="EMBL" id="JABCKI010000086">
    <property type="protein sequence ID" value="KAG5652940.1"/>
    <property type="molecule type" value="Genomic_DNA"/>
</dbReference>
<dbReference type="AlphaFoldDB" id="A0A9P7GP94"/>
<dbReference type="InterPro" id="IPR015889">
    <property type="entry name" value="Intradiol_dOase_core"/>
</dbReference>
<dbReference type="GO" id="GO:0008199">
    <property type="term" value="F:ferric iron binding"/>
    <property type="evidence" value="ECO:0007669"/>
    <property type="project" value="InterPro"/>
</dbReference>
<dbReference type="PANTHER" id="PTHR34315">
    <property type="match status" value="1"/>
</dbReference>
<reference evidence="3" key="2">
    <citation type="submission" date="2021-10" db="EMBL/GenBank/DDBJ databases">
        <title>Phylogenomics reveals ancestral predisposition of the termite-cultivated fungus Termitomyces towards a domesticated lifestyle.</title>
        <authorList>
            <person name="Auxier B."/>
            <person name="Grum-Grzhimaylo A."/>
            <person name="Cardenas M.E."/>
            <person name="Lodge J.D."/>
            <person name="Laessoe T."/>
            <person name="Pedersen O."/>
            <person name="Smith M.E."/>
            <person name="Kuyper T.W."/>
            <person name="Franco-Molano E.A."/>
            <person name="Baroni T.J."/>
            <person name="Aanen D.K."/>
        </authorList>
    </citation>
    <scope>NUCLEOTIDE SEQUENCE</scope>
    <source>
        <strain evidence="3">D49</strain>
    </source>
</reference>
<dbReference type="PANTHER" id="PTHR34315:SF1">
    <property type="entry name" value="INTRADIOL RING-CLEAVAGE DIOXYGENASES DOMAIN-CONTAINING PROTEIN-RELATED"/>
    <property type="match status" value="1"/>
</dbReference>
<organism evidence="3 4">
    <name type="scientific">Sphagnurus paluster</name>
    <dbReference type="NCBI Taxonomy" id="117069"/>
    <lineage>
        <taxon>Eukaryota</taxon>
        <taxon>Fungi</taxon>
        <taxon>Dikarya</taxon>
        <taxon>Basidiomycota</taxon>
        <taxon>Agaricomycotina</taxon>
        <taxon>Agaricomycetes</taxon>
        <taxon>Agaricomycetidae</taxon>
        <taxon>Agaricales</taxon>
        <taxon>Tricholomatineae</taxon>
        <taxon>Lyophyllaceae</taxon>
        <taxon>Sphagnurus</taxon>
    </lineage>
</organism>